<organism evidence="2">
    <name type="scientific">uncultured Desulfobacterium sp</name>
    <dbReference type="NCBI Taxonomy" id="201089"/>
    <lineage>
        <taxon>Bacteria</taxon>
        <taxon>Pseudomonadati</taxon>
        <taxon>Thermodesulfobacteriota</taxon>
        <taxon>Desulfobacteria</taxon>
        <taxon>Desulfobacterales</taxon>
        <taxon>Desulfobacteriaceae</taxon>
        <taxon>Desulfobacterium</taxon>
        <taxon>environmental samples</taxon>
    </lineage>
</organism>
<dbReference type="AlphaFoldDB" id="E1YBF1"/>
<reference evidence="2" key="1">
    <citation type="journal article" date="2011" name="Environ. Microbiol.">
        <title>Genomic insights into the metabolic potential of the polycyclic aromatic hydrocarbon degrading sulfate-reducing Deltaproteobacterium N47.</title>
        <authorList>
            <person name="Bergmann F."/>
            <person name="Selesi D."/>
            <person name="Weinmaier T."/>
            <person name="Tischler P."/>
            <person name="Rattei T."/>
            <person name="Meckenstock R.U."/>
        </authorList>
    </citation>
    <scope>NUCLEOTIDE SEQUENCE</scope>
</reference>
<name>E1YBF1_9BACT</name>
<accession>E1YBF1</accession>
<evidence type="ECO:0008006" key="3">
    <source>
        <dbReference type="Google" id="ProtNLM"/>
    </source>
</evidence>
<protein>
    <recommendedName>
        <fullName evidence="3">Coiled coil domain-containing protein</fullName>
    </recommendedName>
</protein>
<keyword evidence="1" id="KW-0175">Coiled coil</keyword>
<evidence type="ECO:0000256" key="1">
    <source>
        <dbReference type="SAM" id="Coils"/>
    </source>
</evidence>
<feature type="coiled-coil region" evidence="1">
    <location>
        <begin position="9"/>
        <end position="68"/>
    </location>
</feature>
<evidence type="ECO:0000313" key="2">
    <source>
        <dbReference type="EMBL" id="CBX27895.1"/>
    </source>
</evidence>
<sequence length="98" mass="11103">MKDKRKAYEEKLDAQLDEWKAQIDLLKAKAGKSKAEAKIEYYKIIEALQQKQDEAATKLNELKTAGDEAWENLKTGAEKAWDEVKAAFHSAASKFKGE</sequence>
<proteinExistence type="predicted"/>
<gene>
    <name evidence="2" type="ORF">N47_G32190</name>
</gene>
<dbReference type="EMBL" id="FR695868">
    <property type="protein sequence ID" value="CBX27895.1"/>
    <property type="molecule type" value="Genomic_DNA"/>
</dbReference>